<comment type="catalytic activity">
    <reaction evidence="1 5 6">
        <text>[protein]-peptidylproline (omega=180) = [protein]-peptidylproline (omega=0)</text>
        <dbReference type="Rhea" id="RHEA:16237"/>
        <dbReference type="Rhea" id="RHEA-COMP:10747"/>
        <dbReference type="Rhea" id="RHEA-COMP:10748"/>
        <dbReference type="ChEBI" id="CHEBI:83833"/>
        <dbReference type="ChEBI" id="CHEBI:83834"/>
        <dbReference type="EC" id="5.2.1.8"/>
    </reaction>
</comment>
<evidence type="ECO:0000256" key="2">
    <source>
        <dbReference type="ARBA" id="ARBA00006577"/>
    </source>
</evidence>
<evidence type="ECO:0000313" key="8">
    <source>
        <dbReference type="EMBL" id="MBD1428607.1"/>
    </source>
</evidence>
<evidence type="ECO:0000259" key="7">
    <source>
        <dbReference type="PROSITE" id="PS50059"/>
    </source>
</evidence>
<dbReference type="PANTHER" id="PTHR43811:SF19">
    <property type="entry name" value="39 KDA FK506-BINDING NUCLEAR PROTEIN"/>
    <property type="match status" value="1"/>
</dbReference>
<dbReference type="Proteomes" id="UP000651271">
    <property type="component" value="Unassembled WGS sequence"/>
</dbReference>
<dbReference type="GO" id="GO:0016853">
    <property type="term" value="F:isomerase activity"/>
    <property type="evidence" value="ECO:0007669"/>
    <property type="project" value="UniProtKB-KW"/>
</dbReference>
<comment type="similarity">
    <text evidence="2 6">Belongs to the FKBP-type PPIase family.</text>
</comment>
<evidence type="ECO:0000256" key="3">
    <source>
        <dbReference type="ARBA" id="ARBA00023110"/>
    </source>
</evidence>
<dbReference type="EC" id="5.2.1.8" evidence="6"/>
<dbReference type="PROSITE" id="PS51257">
    <property type="entry name" value="PROKAR_LIPOPROTEIN"/>
    <property type="match status" value="1"/>
</dbReference>
<dbReference type="InterPro" id="IPR046357">
    <property type="entry name" value="PPIase_dom_sf"/>
</dbReference>
<dbReference type="SUPFAM" id="SSF54534">
    <property type="entry name" value="FKBP-like"/>
    <property type="match status" value="1"/>
</dbReference>
<dbReference type="EMBL" id="JACOIJ010000004">
    <property type="protein sequence ID" value="MBD1428607.1"/>
    <property type="molecule type" value="Genomic_DNA"/>
</dbReference>
<comment type="caution">
    <text evidence="8">The sequence shown here is derived from an EMBL/GenBank/DDBJ whole genome shotgun (WGS) entry which is preliminary data.</text>
</comment>
<dbReference type="PROSITE" id="PS50059">
    <property type="entry name" value="FKBP_PPIASE"/>
    <property type="match status" value="1"/>
</dbReference>
<organism evidence="8 9">
    <name type="scientific">Sphingobacterium litopenaei</name>
    <dbReference type="NCBI Taxonomy" id="2763500"/>
    <lineage>
        <taxon>Bacteria</taxon>
        <taxon>Pseudomonadati</taxon>
        <taxon>Bacteroidota</taxon>
        <taxon>Sphingobacteriia</taxon>
        <taxon>Sphingobacteriales</taxon>
        <taxon>Sphingobacteriaceae</taxon>
        <taxon>Sphingobacterium</taxon>
    </lineage>
</organism>
<keyword evidence="4 5" id="KW-0413">Isomerase</keyword>
<evidence type="ECO:0000256" key="5">
    <source>
        <dbReference type="PROSITE-ProRule" id="PRU00277"/>
    </source>
</evidence>
<dbReference type="Gene3D" id="3.10.50.40">
    <property type="match status" value="1"/>
</dbReference>
<sequence>MNFLRPILYLIIISFSFLSCAKEEIFDPIAQFETEKPLIKSYANTNFPNMVYAGDETGMWYEVVNPGTDGSYVYKVVDTLNYYGQMVKALRMPAVTVKYTGKLISDNSTFDSNQTDAGFTSKLSGLISAWQIAFIPKSIGSSEFGGLTSTGLQKGSKIRIVTPSYYAYGNRDMGKIPPNSPLFFEIEVIDIKDVVQ</sequence>
<evidence type="ECO:0000256" key="4">
    <source>
        <dbReference type="ARBA" id="ARBA00023235"/>
    </source>
</evidence>
<feature type="domain" description="PPIase FKBP-type" evidence="7">
    <location>
        <begin position="92"/>
        <end position="192"/>
    </location>
</feature>
<keyword evidence="3 5" id="KW-0697">Rotamase</keyword>
<dbReference type="RefSeq" id="WP_165291246.1">
    <property type="nucleotide sequence ID" value="NZ_JACOIJ010000004.1"/>
</dbReference>
<gene>
    <name evidence="8" type="ORF">H8B04_03325</name>
</gene>
<keyword evidence="9" id="KW-1185">Reference proteome</keyword>
<accession>A0ABR7YBE1</accession>
<dbReference type="Pfam" id="PF00254">
    <property type="entry name" value="FKBP_C"/>
    <property type="match status" value="1"/>
</dbReference>
<proteinExistence type="inferred from homology"/>
<evidence type="ECO:0000256" key="1">
    <source>
        <dbReference type="ARBA" id="ARBA00000971"/>
    </source>
</evidence>
<dbReference type="PANTHER" id="PTHR43811">
    <property type="entry name" value="FKBP-TYPE PEPTIDYL-PROLYL CIS-TRANS ISOMERASE FKPA"/>
    <property type="match status" value="1"/>
</dbReference>
<protein>
    <recommendedName>
        <fullName evidence="6">Peptidyl-prolyl cis-trans isomerase</fullName>
        <ecNumber evidence="6">5.2.1.8</ecNumber>
    </recommendedName>
</protein>
<reference evidence="8 9" key="1">
    <citation type="submission" date="2020-08" db="EMBL/GenBank/DDBJ databases">
        <title>Sphingobacterium sp. DN04309 isolated from aquaculture water.</title>
        <authorList>
            <person name="Zhang M."/>
        </authorList>
    </citation>
    <scope>NUCLEOTIDE SEQUENCE [LARGE SCALE GENOMIC DNA]</scope>
    <source>
        <strain evidence="8 9">DN04309</strain>
    </source>
</reference>
<evidence type="ECO:0000256" key="6">
    <source>
        <dbReference type="RuleBase" id="RU003915"/>
    </source>
</evidence>
<name>A0ABR7YBE1_9SPHI</name>
<dbReference type="InterPro" id="IPR001179">
    <property type="entry name" value="PPIase_FKBP_dom"/>
</dbReference>
<evidence type="ECO:0000313" key="9">
    <source>
        <dbReference type="Proteomes" id="UP000651271"/>
    </source>
</evidence>